<comment type="caution">
    <text evidence="1">The sequence shown here is derived from an EMBL/GenBank/DDBJ whole genome shotgun (WGS) entry which is preliminary data.</text>
</comment>
<dbReference type="RefSeq" id="WP_175894638.1">
    <property type="nucleotide sequence ID" value="NZ_CADFDQ010000007.1"/>
</dbReference>
<evidence type="ECO:0000313" key="1">
    <source>
        <dbReference type="EMBL" id="MDR8754544.1"/>
    </source>
</evidence>
<gene>
    <name evidence="1" type="ORF">FEQ00_02967</name>
</gene>
<proteinExistence type="predicted"/>
<evidence type="ECO:0000313" key="2">
    <source>
        <dbReference type="Proteomes" id="UP001248067"/>
    </source>
</evidence>
<protein>
    <submittedName>
        <fullName evidence="1">Uncharacterized protein</fullName>
    </submittedName>
</protein>
<dbReference type="EMBL" id="VJSY01000020">
    <property type="protein sequence ID" value="MDR8754544.1"/>
    <property type="molecule type" value="Genomic_DNA"/>
</dbReference>
<reference evidence="1 2" key="1">
    <citation type="submission" date="2019-06" db="EMBL/GenBank/DDBJ databases">
        <title>Evolution of Burkholderia multivorans in the lungs of Cystic Fibrosis patients.</title>
        <authorList>
            <person name="Moreira L.M."/>
        </authorList>
    </citation>
    <scope>NUCLEOTIDE SEQUENCE [LARGE SCALE GENOMIC DNA]</scope>
    <source>
        <strain evidence="1 2">VC13239</strain>
    </source>
</reference>
<organism evidence="1 2">
    <name type="scientific">Burkholderia pseudomultivorans</name>
    <dbReference type="NCBI Taxonomy" id="1207504"/>
    <lineage>
        <taxon>Bacteria</taxon>
        <taxon>Pseudomonadati</taxon>
        <taxon>Pseudomonadota</taxon>
        <taxon>Betaproteobacteria</taxon>
        <taxon>Burkholderiales</taxon>
        <taxon>Burkholderiaceae</taxon>
        <taxon>Burkholderia</taxon>
        <taxon>Burkholderia cepacia complex</taxon>
    </lineage>
</organism>
<name>A0ABU2E4B5_9BURK</name>
<accession>A0ABU2E4B5</accession>
<dbReference type="Proteomes" id="UP001248067">
    <property type="component" value="Unassembled WGS sequence"/>
</dbReference>
<sequence length="65" mass="7002">MMKHPAETKHATDLQQAAAHAYRLARDARDADPARVRVPAVVALQQTAARAYLDAAHAREAVTGV</sequence>
<keyword evidence="2" id="KW-1185">Reference proteome</keyword>